<reference evidence="2 3" key="1">
    <citation type="submission" date="2024-09" db="EMBL/GenBank/DDBJ databases">
        <title>Rethinking Asexuality: The Enigmatic Case of Functional Sexual Genes in Lepraria (Stereocaulaceae).</title>
        <authorList>
            <person name="Doellman M."/>
            <person name="Sun Y."/>
            <person name="Barcenas-Pena A."/>
            <person name="Lumbsch H.T."/>
            <person name="Grewe F."/>
        </authorList>
    </citation>
    <scope>NUCLEOTIDE SEQUENCE [LARGE SCALE GENOMIC DNA]</scope>
    <source>
        <strain evidence="2 3">Mercado 3170</strain>
    </source>
</reference>
<dbReference type="PIRSF" id="PIRSF007951">
    <property type="entry name" value="Hemolysin, aegerolysin type"/>
    <property type="match status" value="1"/>
</dbReference>
<name>A0ABR4ADA7_9LECA</name>
<accession>A0ABR4ADA7</accession>
<evidence type="ECO:0000313" key="3">
    <source>
        <dbReference type="Proteomes" id="UP001590950"/>
    </source>
</evidence>
<evidence type="ECO:0000313" key="2">
    <source>
        <dbReference type="EMBL" id="KAL2042512.1"/>
    </source>
</evidence>
<proteinExistence type="inferred from homology"/>
<evidence type="ECO:0000256" key="1">
    <source>
        <dbReference type="ARBA" id="ARBA00010795"/>
    </source>
</evidence>
<dbReference type="EMBL" id="JBEFKJ010000014">
    <property type="protein sequence ID" value="KAL2042512.1"/>
    <property type="molecule type" value="Genomic_DNA"/>
</dbReference>
<comment type="caution">
    <text evidence="2">The sequence shown here is derived from an EMBL/GenBank/DDBJ whole genome shotgun (WGS) entry which is preliminary data.</text>
</comment>
<comment type="similarity">
    <text evidence="1">Belongs to the aegerolysin family.</text>
</comment>
<sequence>MGYGNWIQLKIQNNTTKTLRIKNTYLHWGKFYKYEEKNDEVDISTVDNQDVKPGDVFSFASCGRENSWSGTEGEFDIFVGSDRVCQVYWDCPFTGDNKLNAKYVKDKWFPMVPGISTSGAIGSQTITVFTTS</sequence>
<organism evidence="2 3">
    <name type="scientific">Stereocaulon virgatum</name>
    <dbReference type="NCBI Taxonomy" id="373712"/>
    <lineage>
        <taxon>Eukaryota</taxon>
        <taxon>Fungi</taxon>
        <taxon>Dikarya</taxon>
        <taxon>Ascomycota</taxon>
        <taxon>Pezizomycotina</taxon>
        <taxon>Lecanoromycetes</taxon>
        <taxon>OSLEUM clade</taxon>
        <taxon>Lecanoromycetidae</taxon>
        <taxon>Lecanorales</taxon>
        <taxon>Lecanorineae</taxon>
        <taxon>Stereocaulaceae</taxon>
        <taxon>Stereocaulon</taxon>
    </lineage>
</organism>
<dbReference type="Pfam" id="PF06355">
    <property type="entry name" value="Aegerolysin"/>
    <property type="match status" value="1"/>
</dbReference>
<dbReference type="InterPro" id="IPR009413">
    <property type="entry name" value="Aegerolysin-typ"/>
</dbReference>
<gene>
    <name evidence="2" type="ORF">N7G274_005005</name>
</gene>
<dbReference type="Gene3D" id="2.60.270.50">
    <property type="match status" value="1"/>
</dbReference>
<protein>
    <submittedName>
        <fullName evidence="2">Uncharacterized protein</fullName>
    </submittedName>
</protein>
<dbReference type="Proteomes" id="UP001590950">
    <property type="component" value="Unassembled WGS sequence"/>
</dbReference>
<keyword evidence="3" id="KW-1185">Reference proteome</keyword>